<evidence type="ECO:0000256" key="6">
    <source>
        <dbReference type="ARBA" id="ARBA00022763"/>
    </source>
</evidence>
<dbReference type="Pfam" id="PF01853">
    <property type="entry name" value="MOZ_SAS"/>
    <property type="match status" value="1"/>
</dbReference>
<dbReference type="GO" id="GO:0032991">
    <property type="term" value="C:protein-containing complex"/>
    <property type="evidence" value="ECO:0007669"/>
    <property type="project" value="UniProtKB-ARBA"/>
</dbReference>
<evidence type="ECO:0000256" key="11">
    <source>
        <dbReference type="ARBA" id="ARBA00023015"/>
    </source>
</evidence>
<dbReference type="FunFam" id="3.40.630.30:FF:000002">
    <property type="entry name" value="Histone acetyltransferase"/>
    <property type="match status" value="1"/>
</dbReference>
<dbReference type="InterPro" id="IPR016197">
    <property type="entry name" value="Chromo-like_dom_sf"/>
</dbReference>
<evidence type="ECO:0000256" key="8">
    <source>
        <dbReference type="ARBA" id="ARBA00022833"/>
    </source>
</evidence>
<sequence>MDIEIGYKLPVKKDMKNGEIYQKAEILGIRKTRTGKEYYVHYTDFNKRLDEWVDESCLKIDNIEEIEIPKKKKKSVIERKVITKRKSIVTNKSLIQEITPNKVYEDERTTVALKKTPFRKEMSPNLKDSEINEEILDKNQSLATDESNKVKNVRKIRIGNYTVDAWYFSPYPEKIATSEIIYICQYCLFYFATQKQYEIHTKKCDLKHPPGNEIYRNQDISFFEIDGYSHKNYCRNLCLLSKLFLDHKTLYFDVDPFMFYILCRYENGYKIVGYFSKEKDSLQGYNLACLLTLPHEQKKGYGKVLIDFSYLLSKKENAIASPEKPLSDLGLLSYRSYWSEVIIEIIQNKKKTSISEISKLTSITEDDILSTLVAYGIIKFYHGYPIFIIKGEIFEKMIKGKKTRVNEHFLKWEGPVKERLKM</sequence>
<evidence type="ECO:0000256" key="15">
    <source>
        <dbReference type="ARBA" id="ARBA00023315"/>
    </source>
</evidence>
<dbReference type="Pfam" id="PF17772">
    <property type="entry name" value="zf-MYST"/>
    <property type="match status" value="1"/>
</dbReference>
<evidence type="ECO:0000256" key="13">
    <source>
        <dbReference type="ARBA" id="ARBA00023204"/>
    </source>
</evidence>
<reference evidence="24 25" key="1">
    <citation type="submission" date="2017-12" db="EMBL/GenBank/DDBJ databases">
        <authorList>
            <person name="Pombert J.-F."/>
            <person name="Haag K.L."/>
            <person name="Ebert D."/>
        </authorList>
    </citation>
    <scope>NUCLEOTIDE SEQUENCE [LARGE SCALE GENOMIC DNA]</scope>
    <source>
        <strain evidence="24">FI-OER-3-3</strain>
    </source>
</reference>
<evidence type="ECO:0000256" key="1">
    <source>
        <dbReference type="ARBA" id="ARBA00004123"/>
    </source>
</evidence>
<dbReference type="VEuPathDB" id="MicrosporidiaDB:CWI37_1818p0010"/>
<dbReference type="Gene3D" id="1.10.10.10">
    <property type="entry name" value="Winged helix-like DNA-binding domain superfamily/Winged helix DNA-binding domain"/>
    <property type="match status" value="1"/>
</dbReference>
<comment type="catalytic activity">
    <reaction evidence="22">
        <text>L-lysyl-[protein] + acetyl-CoA = N(6)-acetyl-L-lysyl-[protein] + CoA + H(+)</text>
        <dbReference type="Rhea" id="RHEA:45948"/>
        <dbReference type="Rhea" id="RHEA-COMP:9752"/>
        <dbReference type="Rhea" id="RHEA-COMP:10731"/>
        <dbReference type="ChEBI" id="CHEBI:15378"/>
        <dbReference type="ChEBI" id="CHEBI:29969"/>
        <dbReference type="ChEBI" id="CHEBI:57287"/>
        <dbReference type="ChEBI" id="CHEBI:57288"/>
        <dbReference type="ChEBI" id="CHEBI:61930"/>
        <dbReference type="EC" id="2.3.1.48"/>
    </reaction>
</comment>
<dbReference type="GO" id="GO:0004402">
    <property type="term" value="F:histone acetyltransferase activity"/>
    <property type="evidence" value="ECO:0007669"/>
    <property type="project" value="InterPro"/>
</dbReference>
<dbReference type="FunFam" id="3.30.60.60:FF:000001">
    <property type="entry name" value="Histone acetyltransferase"/>
    <property type="match status" value="1"/>
</dbReference>
<keyword evidence="13" id="KW-0234">DNA repair</keyword>
<evidence type="ECO:0000256" key="2">
    <source>
        <dbReference type="ARBA" id="ARBA00010107"/>
    </source>
</evidence>
<dbReference type="PANTHER" id="PTHR10615">
    <property type="entry name" value="HISTONE ACETYLTRANSFERASE"/>
    <property type="match status" value="1"/>
</dbReference>
<dbReference type="InterPro" id="IPR016181">
    <property type="entry name" value="Acyl_CoA_acyltransferase"/>
</dbReference>
<dbReference type="InterPro" id="IPR000953">
    <property type="entry name" value="Chromo/chromo_shadow_dom"/>
</dbReference>
<evidence type="ECO:0000256" key="3">
    <source>
        <dbReference type="ARBA" id="ARBA00013184"/>
    </source>
</evidence>
<comment type="catalytic activity">
    <reaction evidence="18">
        <text>(2E)-butenoyl-CoA + L-lysyl-[protein] = N(6)-(2E)-butenoyl-L-lysyl-[protein] + CoA + H(+)</text>
        <dbReference type="Rhea" id="RHEA:53908"/>
        <dbReference type="Rhea" id="RHEA-COMP:9752"/>
        <dbReference type="Rhea" id="RHEA-COMP:13707"/>
        <dbReference type="ChEBI" id="CHEBI:15378"/>
        <dbReference type="ChEBI" id="CHEBI:29969"/>
        <dbReference type="ChEBI" id="CHEBI:57287"/>
        <dbReference type="ChEBI" id="CHEBI:57332"/>
        <dbReference type="ChEBI" id="CHEBI:137954"/>
    </reaction>
    <physiologicalReaction direction="left-to-right" evidence="18">
        <dbReference type="Rhea" id="RHEA:53909"/>
    </physiologicalReaction>
</comment>
<dbReference type="AlphaFoldDB" id="A0A4Q9KU06"/>
<dbReference type="GO" id="GO:0006281">
    <property type="term" value="P:DNA repair"/>
    <property type="evidence" value="ECO:0007669"/>
    <property type="project" value="UniProtKB-KW"/>
</dbReference>
<dbReference type="Gene3D" id="2.30.30.140">
    <property type="match status" value="1"/>
</dbReference>
<evidence type="ECO:0000259" key="23">
    <source>
        <dbReference type="PROSITE" id="PS51726"/>
    </source>
</evidence>
<dbReference type="GO" id="GO:0106226">
    <property type="term" value="F:peptide 2-hydroxyisobutyryltransferase activity"/>
    <property type="evidence" value="ECO:0007669"/>
    <property type="project" value="RHEA"/>
</dbReference>
<protein>
    <recommendedName>
        <fullName evidence="3 22">Histone acetyltransferase</fullName>
        <ecNumber evidence="3 22">2.3.1.48</ecNumber>
    </recommendedName>
</protein>
<dbReference type="FunFam" id="1.10.10.10:FF:000022">
    <property type="entry name" value="Histone acetyltransferase"/>
    <property type="match status" value="1"/>
</dbReference>
<dbReference type="SMART" id="SM00298">
    <property type="entry name" value="CHROMO"/>
    <property type="match status" value="1"/>
</dbReference>
<proteinExistence type="inferred from homology"/>
<feature type="domain" description="MYST-type HAT" evidence="23">
    <location>
        <begin position="148"/>
        <end position="414"/>
    </location>
</feature>
<dbReference type="InterPro" id="IPR025995">
    <property type="entry name" value="Tudor-knot"/>
</dbReference>
<dbReference type="GO" id="GO:0008270">
    <property type="term" value="F:zinc ion binding"/>
    <property type="evidence" value="ECO:0007669"/>
    <property type="project" value="UniProtKB-KW"/>
</dbReference>
<evidence type="ECO:0000256" key="19">
    <source>
        <dbReference type="ARBA" id="ARBA00047787"/>
    </source>
</evidence>
<dbReference type="EMBL" id="PITJ01001818">
    <property type="protein sequence ID" value="TBT98288.1"/>
    <property type="molecule type" value="Genomic_DNA"/>
</dbReference>
<keyword evidence="8" id="KW-0862">Zinc</keyword>
<keyword evidence="15" id="KW-0012">Acyltransferase</keyword>
<keyword evidence="7" id="KW-0863">Zinc-finger</keyword>
<organism evidence="24 25">
    <name type="scientific">Hamiltosporidium tvaerminnensis</name>
    <dbReference type="NCBI Taxonomy" id="1176355"/>
    <lineage>
        <taxon>Eukaryota</taxon>
        <taxon>Fungi</taxon>
        <taxon>Fungi incertae sedis</taxon>
        <taxon>Microsporidia</taxon>
        <taxon>Dubosqiidae</taxon>
        <taxon>Hamiltosporidium</taxon>
    </lineage>
</organism>
<dbReference type="PROSITE" id="PS51726">
    <property type="entry name" value="MYST_HAT"/>
    <property type="match status" value="1"/>
</dbReference>
<feature type="active site" description="Proton donor/acceptor" evidence="21">
    <location>
        <position position="323"/>
    </location>
</feature>
<comment type="caution">
    <text evidence="24">The sequence shown here is derived from an EMBL/GenBank/DDBJ whole genome shotgun (WGS) entry which is preliminary data.</text>
</comment>
<evidence type="ECO:0000256" key="10">
    <source>
        <dbReference type="ARBA" id="ARBA00022990"/>
    </source>
</evidence>
<dbReference type="SUPFAM" id="SSF55729">
    <property type="entry name" value="Acyl-CoA N-acyltransferases (Nat)"/>
    <property type="match status" value="1"/>
</dbReference>
<comment type="subcellular location">
    <subcellularLocation>
        <location evidence="1 22">Nucleus</location>
    </subcellularLocation>
</comment>
<dbReference type="GO" id="GO:0005634">
    <property type="term" value="C:nucleus"/>
    <property type="evidence" value="ECO:0007669"/>
    <property type="project" value="UniProtKB-SubCell"/>
</dbReference>
<dbReference type="InterPro" id="IPR040706">
    <property type="entry name" value="Zf-MYST"/>
</dbReference>
<dbReference type="Pfam" id="PF11717">
    <property type="entry name" value="Tudor-knot"/>
    <property type="match status" value="1"/>
</dbReference>
<keyword evidence="9" id="KW-0156">Chromatin regulator</keyword>
<dbReference type="PANTHER" id="PTHR10615:SF161">
    <property type="entry name" value="HISTONE ACETYLTRANSFERASE KAT7"/>
    <property type="match status" value="1"/>
</dbReference>
<evidence type="ECO:0000256" key="22">
    <source>
        <dbReference type="RuleBase" id="RU361211"/>
    </source>
</evidence>
<evidence type="ECO:0000256" key="21">
    <source>
        <dbReference type="PIRSR" id="PIRSR602717-51"/>
    </source>
</evidence>
<keyword evidence="10" id="KW-0007">Acetylation</keyword>
<evidence type="ECO:0000256" key="9">
    <source>
        <dbReference type="ARBA" id="ARBA00022853"/>
    </source>
</evidence>
<evidence type="ECO:0000256" key="17">
    <source>
        <dbReference type="ARBA" id="ARBA00047557"/>
    </source>
</evidence>
<name>A0A4Q9KU06_9MICR</name>
<dbReference type="GO" id="GO:0006357">
    <property type="term" value="P:regulation of transcription by RNA polymerase II"/>
    <property type="evidence" value="ECO:0007669"/>
    <property type="project" value="TreeGrafter"/>
</dbReference>
<dbReference type="SUPFAM" id="SSF54160">
    <property type="entry name" value="Chromo domain-like"/>
    <property type="match status" value="1"/>
</dbReference>
<evidence type="ECO:0000256" key="18">
    <source>
        <dbReference type="ARBA" id="ARBA00047752"/>
    </source>
</evidence>
<evidence type="ECO:0000256" key="14">
    <source>
        <dbReference type="ARBA" id="ARBA00023242"/>
    </source>
</evidence>
<evidence type="ECO:0000256" key="5">
    <source>
        <dbReference type="ARBA" id="ARBA00022723"/>
    </source>
</evidence>
<evidence type="ECO:0000256" key="20">
    <source>
        <dbReference type="ARBA" id="ARBA00048940"/>
    </source>
</evidence>
<dbReference type="FunFam" id="2.30.30.140:FF:000013">
    <property type="entry name" value="Histone acetyltransferase"/>
    <property type="match status" value="1"/>
</dbReference>
<dbReference type="Gene3D" id="3.40.630.30">
    <property type="match status" value="1"/>
</dbReference>
<gene>
    <name evidence="24" type="ORF">CWI37_1818p0010</name>
</gene>
<keyword evidence="5" id="KW-0479">Metal-binding</keyword>
<dbReference type="InterPro" id="IPR036388">
    <property type="entry name" value="WH-like_DNA-bd_sf"/>
</dbReference>
<keyword evidence="14 22" id="KW-0539">Nucleus</keyword>
<comment type="catalytic activity">
    <reaction evidence="20">
        <text>L-lysyl-[histone] + acetyl-CoA = N(6)-acetyl-L-lysyl-[histone] + CoA + H(+)</text>
        <dbReference type="Rhea" id="RHEA:21992"/>
        <dbReference type="Rhea" id="RHEA-COMP:9845"/>
        <dbReference type="Rhea" id="RHEA-COMP:11338"/>
        <dbReference type="ChEBI" id="CHEBI:15378"/>
        <dbReference type="ChEBI" id="CHEBI:29969"/>
        <dbReference type="ChEBI" id="CHEBI:57287"/>
        <dbReference type="ChEBI" id="CHEBI:57288"/>
        <dbReference type="ChEBI" id="CHEBI:61930"/>
        <dbReference type="EC" id="2.3.1.48"/>
    </reaction>
    <physiologicalReaction direction="left-to-right" evidence="20">
        <dbReference type="Rhea" id="RHEA:21993"/>
    </physiologicalReaction>
</comment>
<keyword evidence="11" id="KW-0805">Transcription regulation</keyword>
<evidence type="ECO:0000313" key="24">
    <source>
        <dbReference type="EMBL" id="TBT98288.1"/>
    </source>
</evidence>
<comment type="similarity">
    <text evidence="2 22">Belongs to the MYST (SAS/MOZ) family.</text>
</comment>
<comment type="function">
    <text evidence="16">Catalytic component of the NuA4 histone acetyltransferase (HAT) complex which is involved in epigenetic transcriptional activation of selected genes principally by acetylation of nucleosomal histones H4, H3, H2B, H2A and H2A variant H2A.Z. Acetylates histone H4 to form H4K5ac, H4K8ac, H4K12ac and H4K16ac, histone H3 to form H3K14ac, and histone H2A to form H2AK4ac and H2AK7ac. The NuA4 complex is involved in the DNA damage response and is required for chromosome segregation. The NuA4 complex plays a direct role in repair of DNA double-strand breaks (DSBs) through homologous recombination. Recruitment to promoters depends on H3K4me. Also acetylates non-histone proteins. In addition to protein acetyltransferase, can use different acyl-CoA substrates, such as 2-hydroxyisobutanoyl-CoA (2-hydroxyisobutyryl-CoA) or (2E)-butenoyl-CoA (crotonyl-CoA), and is able to mediate protein 2-hydroxyisobutyrylation and crotonylation, respectively.</text>
</comment>
<dbReference type="Proteomes" id="UP000292362">
    <property type="component" value="Unassembled WGS sequence"/>
</dbReference>
<evidence type="ECO:0000256" key="4">
    <source>
        <dbReference type="ARBA" id="ARBA00022679"/>
    </source>
</evidence>
<dbReference type="InterPro" id="IPR002717">
    <property type="entry name" value="HAT_MYST-type"/>
</dbReference>
<dbReference type="Gene3D" id="3.30.60.60">
    <property type="entry name" value="N-acetyl transferase-like"/>
    <property type="match status" value="1"/>
</dbReference>
<dbReference type="GO" id="GO:0003682">
    <property type="term" value="F:chromatin binding"/>
    <property type="evidence" value="ECO:0007669"/>
    <property type="project" value="TreeGrafter"/>
</dbReference>
<evidence type="ECO:0000313" key="25">
    <source>
        <dbReference type="Proteomes" id="UP000292362"/>
    </source>
</evidence>
<dbReference type="GO" id="GO:0140064">
    <property type="term" value="F:peptide crotonyltransferase activity"/>
    <property type="evidence" value="ECO:0007669"/>
    <property type="project" value="RHEA"/>
</dbReference>
<evidence type="ECO:0000256" key="12">
    <source>
        <dbReference type="ARBA" id="ARBA00023163"/>
    </source>
</evidence>
<dbReference type="GO" id="GO:0000785">
    <property type="term" value="C:chromatin"/>
    <property type="evidence" value="ECO:0007669"/>
    <property type="project" value="UniProtKB-ARBA"/>
</dbReference>
<dbReference type="GO" id="GO:0003712">
    <property type="term" value="F:transcription coregulator activity"/>
    <property type="evidence" value="ECO:0007669"/>
    <property type="project" value="TreeGrafter"/>
</dbReference>
<comment type="catalytic activity">
    <reaction evidence="19">
        <text>L-lysyl-[protein] + acetyl-CoA = N(6)-acetyl-L-lysyl-[protein] + CoA + H(+)</text>
        <dbReference type="Rhea" id="RHEA:45948"/>
        <dbReference type="Rhea" id="RHEA-COMP:9752"/>
        <dbReference type="Rhea" id="RHEA-COMP:10731"/>
        <dbReference type="ChEBI" id="CHEBI:15378"/>
        <dbReference type="ChEBI" id="CHEBI:29969"/>
        <dbReference type="ChEBI" id="CHEBI:57287"/>
        <dbReference type="ChEBI" id="CHEBI:57288"/>
        <dbReference type="ChEBI" id="CHEBI:61930"/>
    </reaction>
    <physiologicalReaction direction="left-to-right" evidence="19">
        <dbReference type="Rhea" id="RHEA:45949"/>
    </physiologicalReaction>
</comment>
<accession>A0A4Q9KU06</accession>
<comment type="catalytic activity">
    <reaction evidence="17">
        <text>2-hydroxyisobutanoyl-CoA + L-lysyl-[protein] = N(6)-(2-hydroxyisobutanoyl)-L-lysyl-[protein] + CoA + H(+)</text>
        <dbReference type="Rhea" id="RHEA:24180"/>
        <dbReference type="Rhea" id="RHEA-COMP:9752"/>
        <dbReference type="Rhea" id="RHEA-COMP:15921"/>
        <dbReference type="ChEBI" id="CHEBI:15378"/>
        <dbReference type="ChEBI" id="CHEBI:29969"/>
        <dbReference type="ChEBI" id="CHEBI:57287"/>
        <dbReference type="ChEBI" id="CHEBI:131780"/>
        <dbReference type="ChEBI" id="CHEBI:144968"/>
    </reaction>
    <physiologicalReaction direction="left-to-right" evidence="17">
        <dbReference type="Rhea" id="RHEA:24181"/>
    </physiologicalReaction>
</comment>
<dbReference type="EC" id="2.3.1.48" evidence="3 22"/>
<dbReference type="InterPro" id="IPR050603">
    <property type="entry name" value="MYST_HAT"/>
</dbReference>
<keyword evidence="4 24" id="KW-0808">Transferase</keyword>
<evidence type="ECO:0000256" key="16">
    <source>
        <dbReference type="ARBA" id="ARBA00045805"/>
    </source>
</evidence>
<keyword evidence="6" id="KW-0227">DNA damage</keyword>
<evidence type="ECO:0000256" key="7">
    <source>
        <dbReference type="ARBA" id="ARBA00022771"/>
    </source>
</evidence>
<keyword evidence="12" id="KW-0804">Transcription</keyword>